<dbReference type="AlphaFoldDB" id="A0A1H3C9R1"/>
<name>A0A1H3C9R1_9RHOB</name>
<dbReference type="Pfam" id="PF23858">
    <property type="entry name" value="DUF7220"/>
    <property type="match status" value="1"/>
</dbReference>
<keyword evidence="3" id="KW-1185">Reference proteome</keyword>
<proteinExistence type="predicted"/>
<dbReference type="EMBL" id="FNNA01000008">
    <property type="protein sequence ID" value="SDX50826.1"/>
    <property type="molecule type" value="Genomic_DNA"/>
</dbReference>
<dbReference type="STRING" id="1545044.SAMN05444276_10818"/>
<evidence type="ECO:0000313" key="2">
    <source>
        <dbReference type="EMBL" id="SDX50826.1"/>
    </source>
</evidence>
<sequence>MKQSRAMSLVEAIVNVGVGYGVAVVTQILIFPVFGLHTTLAQNLKMGAVFTVVSIARSYVLRRLFEAIRVRTTRPPLDASGGHVRRRLPYRRDFGPAIRRDQPSKR</sequence>
<organism evidence="2 3">
    <name type="scientific">Paracoccus sanguinis</name>
    <dbReference type="NCBI Taxonomy" id="1545044"/>
    <lineage>
        <taxon>Bacteria</taxon>
        <taxon>Pseudomonadati</taxon>
        <taxon>Pseudomonadota</taxon>
        <taxon>Alphaproteobacteria</taxon>
        <taxon>Rhodobacterales</taxon>
        <taxon>Paracoccaceae</taxon>
        <taxon>Paracoccus</taxon>
    </lineage>
</organism>
<dbReference type="Proteomes" id="UP000182944">
    <property type="component" value="Unassembled WGS sequence"/>
</dbReference>
<feature type="transmembrane region" description="Helical" evidence="1">
    <location>
        <begin position="12"/>
        <end position="34"/>
    </location>
</feature>
<evidence type="ECO:0000256" key="1">
    <source>
        <dbReference type="SAM" id="Phobius"/>
    </source>
</evidence>
<gene>
    <name evidence="2" type="ORF">SAMN05444276_10818</name>
</gene>
<dbReference type="RefSeq" id="WP_425287090.1">
    <property type="nucleotide sequence ID" value="NZ_FNNA01000008.1"/>
</dbReference>
<dbReference type="InterPro" id="IPR055644">
    <property type="entry name" value="DUF7220"/>
</dbReference>
<keyword evidence="1" id="KW-0812">Transmembrane</keyword>
<evidence type="ECO:0000313" key="3">
    <source>
        <dbReference type="Proteomes" id="UP000182944"/>
    </source>
</evidence>
<accession>A0A1H3C9R1</accession>
<keyword evidence="1" id="KW-0472">Membrane</keyword>
<protein>
    <submittedName>
        <fullName evidence="2">Uncharacterized protein</fullName>
    </submittedName>
</protein>
<reference evidence="3" key="1">
    <citation type="submission" date="2016-10" db="EMBL/GenBank/DDBJ databases">
        <authorList>
            <person name="Varghese N."/>
            <person name="Submissions S."/>
        </authorList>
    </citation>
    <scope>NUCLEOTIDE SEQUENCE [LARGE SCALE GENOMIC DNA]</scope>
    <source>
        <strain evidence="3">DSM 29303</strain>
    </source>
</reference>
<keyword evidence="1" id="KW-1133">Transmembrane helix</keyword>
<feature type="transmembrane region" description="Helical" evidence="1">
    <location>
        <begin position="46"/>
        <end position="65"/>
    </location>
</feature>